<dbReference type="InterPro" id="IPR022190">
    <property type="entry name" value="DUF3716"/>
</dbReference>
<feature type="compositionally biased region" description="Pro residues" evidence="1">
    <location>
        <begin position="422"/>
        <end position="447"/>
    </location>
</feature>
<sequence>MSKPVSPRSPPPAGPGRRPDGDDGEQSEAKKIKREHVSFAASDEHADDHGEHQRGNYGQHLWLGTSFTPLNGHGGDSYNDGLGVNDSAERALDEALGVGQNFDYEFGHFVHVDEPVGFAASATSPTSPNSNSLSASAFSSSQASSGQQQQQQAPIAQQYQQQQAQIKQQCQQQAPIQQQQLQYHQHDQHGFESLFELELESPFGQQQQQLHLPAQLSTQQPAQEPSPQPQLHLLAQLPAQEPVQQPLQQPLQQPTPLQQQDDAHPPTGAQVVTAAYGDAVRIDSVLCKRLAAEAALREPVQRRAHQKINTARRSNVEAVLAYVTGQVAARPCKNCQRGHGPWTQCVIYDGQMCGSCSNCWFNASGSRCTFHENNNPQPPQQMNLPQQPRPATPQQPGPAALQQPGPAALQQPGPAALQQPGPAAPQQPGPAAPQQPGPTTPQKPGPATPQLASPDEPQLASPDEPQLLRSDSSPPSEPGPTTPQHPGPVSLQRPGPAALQRPGPAAPKLASPYQPQLLRLDSSPPSKPSPDTPSPYHPLLLRSKISPASAAPAAPRTVSDGNYIARKFMDMVDFGRGTRGSRRLRLMAKIEAAVLEVGVRVAEYDAYVSSPEGIAEIAEEDERRKQDNDNDAGSVGQHER</sequence>
<dbReference type="Proteomes" id="UP000557566">
    <property type="component" value="Unassembled WGS sequence"/>
</dbReference>
<feature type="region of interest" description="Disordered" evidence="1">
    <location>
        <begin position="242"/>
        <end position="268"/>
    </location>
</feature>
<feature type="compositionally biased region" description="Pro residues" evidence="1">
    <location>
        <begin position="387"/>
        <end position="396"/>
    </location>
</feature>
<feature type="compositionally biased region" description="Pro residues" evidence="1">
    <location>
        <begin position="525"/>
        <end position="536"/>
    </location>
</feature>
<name>A0A8H4PTM8_9HYPO</name>
<feature type="region of interest" description="Disordered" evidence="1">
    <location>
        <begin position="1"/>
        <end position="57"/>
    </location>
</feature>
<accession>A0A8H4PTM8</accession>
<reference evidence="2 3" key="1">
    <citation type="journal article" date="2020" name="Genome Biol. Evol.">
        <title>A new high-quality draft genome assembly of the Chinese cordyceps Ophiocordyceps sinensis.</title>
        <authorList>
            <person name="Shu R."/>
            <person name="Zhang J."/>
            <person name="Meng Q."/>
            <person name="Zhang H."/>
            <person name="Zhou G."/>
            <person name="Li M."/>
            <person name="Wu P."/>
            <person name="Zhao Y."/>
            <person name="Chen C."/>
            <person name="Qin Q."/>
        </authorList>
    </citation>
    <scope>NUCLEOTIDE SEQUENCE [LARGE SCALE GENOMIC DNA]</scope>
    <source>
        <strain evidence="2 3">IOZ07</strain>
    </source>
</reference>
<feature type="region of interest" description="Disordered" evidence="1">
    <location>
        <begin position="120"/>
        <end position="154"/>
    </location>
</feature>
<dbReference type="OrthoDB" id="4174112at2759"/>
<feature type="compositionally biased region" description="Basic and acidic residues" evidence="1">
    <location>
        <begin position="42"/>
        <end position="54"/>
    </location>
</feature>
<evidence type="ECO:0000313" key="2">
    <source>
        <dbReference type="EMBL" id="KAF4510280.1"/>
    </source>
</evidence>
<feature type="compositionally biased region" description="Low complexity" evidence="1">
    <location>
        <begin position="219"/>
        <end position="228"/>
    </location>
</feature>
<dbReference type="EMBL" id="JAAVMX010000003">
    <property type="protein sequence ID" value="KAF4510280.1"/>
    <property type="molecule type" value="Genomic_DNA"/>
</dbReference>
<comment type="caution">
    <text evidence="2">The sequence shown here is derived from an EMBL/GenBank/DDBJ whole genome shotgun (WGS) entry which is preliminary data.</text>
</comment>
<feature type="compositionally biased region" description="Low complexity" evidence="1">
    <location>
        <begin position="242"/>
        <end position="260"/>
    </location>
</feature>
<keyword evidence="3" id="KW-1185">Reference proteome</keyword>
<evidence type="ECO:0000256" key="1">
    <source>
        <dbReference type="SAM" id="MobiDB-lite"/>
    </source>
</evidence>
<protein>
    <submittedName>
        <fullName evidence="2">Uncharacterized protein</fullName>
    </submittedName>
</protein>
<dbReference type="Pfam" id="PF12511">
    <property type="entry name" value="DUF3716"/>
    <property type="match status" value="1"/>
</dbReference>
<feature type="region of interest" description="Disordered" evidence="1">
    <location>
        <begin position="617"/>
        <end position="640"/>
    </location>
</feature>
<gene>
    <name evidence="2" type="ORF">G6O67_002180</name>
</gene>
<proteinExistence type="predicted"/>
<dbReference type="AlphaFoldDB" id="A0A8H4PTM8"/>
<organism evidence="2 3">
    <name type="scientific">Ophiocordyceps sinensis</name>
    <dbReference type="NCBI Taxonomy" id="72228"/>
    <lineage>
        <taxon>Eukaryota</taxon>
        <taxon>Fungi</taxon>
        <taxon>Dikarya</taxon>
        <taxon>Ascomycota</taxon>
        <taxon>Pezizomycotina</taxon>
        <taxon>Sordariomycetes</taxon>
        <taxon>Hypocreomycetidae</taxon>
        <taxon>Hypocreales</taxon>
        <taxon>Ophiocordycipitaceae</taxon>
        <taxon>Ophiocordyceps</taxon>
    </lineage>
</organism>
<feature type="region of interest" description="Disordered" evidence="1">
    <location>
        <begin position="205"/>
        <end position="228"/>
    </location>
</feature>
<evidence type="ECO:0000313" key="3">
    <source>
        <dbReference type="Proteomes" id="UP000557566"/>
    </source>
</evidence>
<feature type="region of interest" description="Disordered" evidence="1">
    <location>
        <begin position="372"/>
        <end position="539"/>
    </location>
</feature>
<feature type="compositionally biased region" description="Pro residues" evidence="1">
    <location>
        <begin position="475"/>
        <end position="486"/>
    </location>
</feature>
<feature type="compositionally biased region" description="Low complexity" evidence="1">
    <location>
        <begin position="397"/>
        <end position="421"/>
    </location>
</feature>